<dbReference type="eggNOG" id="COG0745">
    <property type="taxonomic scope" value="Bacteria"/>
</dbReference>
<dbReference type="RefSeq" id="WP_015160658.1">
    <property type="nucleotide sequence ID" value="NC_019697.1"/>
</dbReference>
<dbReference type="GO" id="GO:0006355">
    <property type="term" value="P:regulation of DNA-templated transcription"/>
    <property type="evidence" value="ECO:0007669"/>
    <property type="project" value="InterPro"/>
</dbReference>
<dbReference type="Pfam" id="PF00072">
    <property type="entry name" value="Response_reg"/>
    <property type="match status" value="1"/>
</dbReference>
<dbReference type="PROSITE" id="PS50110">
    <property type="entry name" value="RESPONSE_REGULATORY"/>
    <property type="match status" value="1"/>
</dbReference>
<dbReference type="InterPro" id="IPR013767">
    <property type="entry name" value="PAS_fold"/>
</dbReference>
<dbReference type="PANTHER" id="PTHR43228">
    <property type="entry name" value="TWO-COMPONENT RESPONSE REGULATOR"/>
    <property type="match status" value="1"/>
</dbReference>
<dbReference type="Proteomes" id="UP000010366">
    <property type="component" value="Chromosome"/>
</dbReference>
<dbReference type="Gene3D" id="3.30.450.20">
    <property type="entry name" value="PAS domain"/>
    <property type="match status" value="1"/>
</dbReference>
<reference evidence="4 5" key="1">
    <citation type="submission" date="2012-05" db="EMBL/GenBank/DDBJ databases">
        <title>Finished chromosome of genome of Chamaesiphon sp. PCC 6605.</title>
        <authorList>
            <consortium name="US DOE Joint Genome Institute"/>
            <person name="Gugger M."/>
            <person name="Coursin T."/>
            <person name="Rippka R."/>
            <person name="Tandeau De Marsac N."/>
            <person name="Huntemann M."/>
            <person name="Wei C.-L."/>
            <person name="Han J."/>
            <person name="Detter J.C."/>
            <person name="Han C."/>
            <person name="Tapia R."/>
            <person name="Chen A."/>
            <person name="Kyrpides N."/>
            <person name="Mavromatis K."/>
            <person name="Markowitz V."/>
            <person name="Szeto E."/>
            <person name="Ivanova N."/>
            <person name="Pagani I."/>
            <person name="Pati A."/>
            <person name="Goodwin L."/>
            <person name="Nordberg H.P."/>
            <person name="Cantor M.N."/>
            <person name="Hua S.X."/>
            <person name="Woyke T."/>
            <person name="Kerfeld C.A."/>
        </authorList>
    </citation>
    <scope>NUCLEOTIDE SEQUENCE [LARGE SCALE GENOMIC DNA]</scope>
    <source>
        <strain evidence="5">ATCC 27169 / PCC 6605</strain>
    </source>
</reference>
<dbReference type="SMART" id="SM00448">
    <property type="entry name" value="REC"/>
    <property type="match status" value="1"/>
</dbReference>
<evidence type="ECO:0000313" key="5">
    <source>
        <dbReference type="Proteomes" id="UP000010366"/>
    </source>
</evidence>
<evidence type="ECO:0000259" key="3">
    <source>
        <dbReference type="PROSITE" id="PS50112"/>
    </source>
</evidence>
<dbReference type="EMBL" id="CP003600">
    <property type="protein sequence ID" value="AFY94532.1"/>
    <property type="molecule type" value="Genomic_DNA"/>
</dbReference>
<evidence type="ECO:0000256" key="1">
    <source>
        <dbReference type="PROSITE-ProRule" id="PRU00169"/>
    </source>
</evidence>
<dbReference type="Pfam" id="PF00989">
    <property type="entry name" value="PAS"/>
    <property type="match status" value="1"/>
</dbReference>
<dbReference type="InterPro" id="IPR052048">
    <property type="entry name" value="ST_Response_Regulator"/>
</dbReference>
<dbReference type="NCBIfam" id="TIGR00229">
    <property type="entry name" value="sensory_box"/>
    <property type="match status" value="1"/>
</dbReference>
<protein>
    <submittedName>
        <fullName evidence="4">PAS domain S-box</fullName>
    </submittedName>
</protein>
<dbReference type="HOGENOM" id="CLU_594092_0_0_3"/>
<dbReference type="STRING" id="1173020.Cha6605_3542"/>
<dbReference type="PROSITE" id="PS50112">
    <property type="entry name" value="PAS"/>
    <property type="match status" value="1"/>
</dbReference>
<name>K9UHE6_CHAP6</name>
<sequence length="460" mass="51759">MTNILVVEDESIVAWDIKETLEKLGHQVVDLVVSGTEAIRAATTSRPDLVLMDIRLAGEMDGITAANEIYRQLNIPVVYLTAHADEDTLARAIKTAPFGYLSKPFQAQSLQSTIKVALERYKVEASAQMTQACLGETLDNLGSGIIITDRQGLVTFINPIAQTLTGWSLITAVGVKIERIYPLIWEIDGTAIENPSRQAMRLKQCIKSPDRAWLVTKDRSEIPILDSATPIVKPDGEIVGSVVVFQDKTPQIAAEIDLWEHNQDLEAFQFKLISRLQVKTAEYQQEIACTGVMDRLLELAQTAPHTKRIDSIDFALQQLGMAIDADYCWATVYDRKQGTARICCEYINTDRQIYPISKIGQQIDLFQYPQFYNYLFESENWIDPPLEILPTVYLDLFNFTDRILICPIARELPKVADRFGHQHPETLGEVGIVGKGSPDWTVESARTIAQIFRYAVYLFD</sequence>
<proteinExistence type="predicted"/>
<dbReference type="CDD" id="cd00130">
    <property type="entry name" value="PAS"/>
    <property type="match status" value="1"/>
</dbReference>
<feature type="modified residue" description="4-aspartylphosphate" evidence="1">
    <location>
        <position position="53"/>
    </location>
</feature>
<dbReference type="InterPro" id="IPR001789">
    <property type="entry name" value="Sig_transdc_resp-reg_receiver"/>
</dbReference>
<dbReference type="SUPFAM" id="SSF52172">
    <property type="entry name" value="CheY-like"/>
    <property type="match status" value="1"/>
</dbReference>
<dbReference type="SUPFAM" id="SSF55785">
    <property type="entry name" value="PYP-like sensor domain (PAS domain)"/>
    <property type="match status" value="1"/>
</dbReference>
<dbReference type="InterPro" id="IPR035965">
    <property type="entry name" value="PAS-like_dom_sf"/>
</dbReference>
<evidence type="ECO:0000259" key="2">
    <source>
        <dbReference type="PROSITE" id="PS50110"/>
    </source>
</evidence>
<dbReference type="GO" id="GO:0000160">
    <property type="term" value="P:phosphorelay signal transduction system"/>
    <property type="evidence" value="ECO:0007669"/>
    <property type="project" value="InterPro"/>
</dbReference>
<dbReference type="Gene3D" id="3.40.50.2300">
    <property type="match status" value="1"/>
</dbReference>
<dbReference type="CDD" id="cd17534">
    <property type="entry name" value="REC_DC-like"/>
    <property type="match status" value="1"/>
</dbReference>
<keyword evidence="1" id="KW-0597">Phosphoprotein</keyword>
<dbReference type="InterPro" id="IPR011006">
    <property type="entry name" value="CheY-like_superfamily"/>
</dbReference>
<dbReference type="AlphaFoldDB" id="K9UHE6"/>
<evidence type="ECO:0000313" key="4">
    <source>
        <dbReference type="EMBL" id="AFY94532.1"/>
    </source>
</evidence>
<feature type="domain" description="Response regulatory" evidence="2">
    <location>
        <begin position="3"/>
        <end position="118"/>
    </location>
</feature>
<gene>
    <name evidence="4" type="ORF">Cha6605_3542</name>
</gene>
<dbReference type="SMART" id="SM00091">
    <property type="entry name" value="PAS"/>
    <property type="match status" value="1"/>
</dbReference>
<keyword evidence="5" id="KW-1185">Reference proteome</keyword>
<dbReference type="InterPro" id="IPR000014">
    <property type="entry name" value="PAS"/>
</dbReference>
<dbReference type="PANTHER" id="PTHR43228:SF6">
    <property type="entry name" value="RESPONSE REGULATOR RECEIVER"/>
    <property type="match status" value="1"/>
</dbReference>
<feature type="domain" description="PAS" evidence="3">
    <location>
        <begin position="130"/>
        <end position="203"/>
    </location>
</feature>
<dbReference type="KEGG" id="cmp:Cha6605_3542"/>
<organism evidence="4 5">
    <name type="scientific">Chamaesiphon minutus (strain ATCC 27169 / PCC 6605)</name>
    <dbReference type="NCBI Taxonomy" id="1173020"/>
    <lineage>
        <taxon>Bacteria</taxon>
        <taxon>Bacillati</taxon>
        <taxon>Cyanobacteriota</taxon>
        <taxon>Cyanophyceae</taxon>
        <taxon>Gomontiellales</taxon>
        <taxon>Chamaesiphonaceae</taxon>
        <taxon>Chamaesiphon</taxon>
    </lineage>
</organism>
<accession>K9UHE6</accession>
<dbReference type="OrthoDB" id="9809987at2"/>